<organism>
    <name type="scientific">Branchiostoma floridae</name>
    <name type="common">Florida lancelet</name>
    <name type="synonym">Amphioxus</name>
    <dbReference type="NCBI Taxonomy" id="7739"/>
    <lineage>
        <taxon>Eukaryota</taxon>
        <taxon>Metazoa</taxon>
        <taxon>Chordata</taxon>
        <taxon>Cephalochordata</taxon>
        <taxon>Leptocardii</taxon>
        <taxon>Amphioxiformes</taxon>
        <taxon>Branchiostomatidae</taxon>
        <taxon>Branchiostoma</taxon>
    </lineage>
</organism>
<protein>
    <submittedName>
        <fullName evidence="2">Uncharacterized protein</fullName>
    </submittedName>
</protein>
<evidence type="ECO:0000313" key="2">
    <source>
        <dbReference type="EMBL" id="EEN69750.1"/>
    </source>
</evidence>
<name>C3XQD7_BRAFL</name>
<sequence>MDMPMLFRCAPTHIVYVRGTNFPPKSNSCVVSLRTITGPLSSPKKPAATRLHPTRILESWREVMSPDARRKESCHLYIEPWWATGGQQAGTTGFPVGVGPMTDRCDEGSNKSGPPSAGCYLAGRKPPVQFVKIQEINEN</sequence>
<gene>
    <name evidence="2" type="ORF">BRAFLDRAFT_84489</name>
</gene>
<accession>C3XQD7</accession>
<dbReference type="EMBL" id="GG666452">
    <property type="protein sequence ID" value="EEN69750.1"/>
    <property type="molecule type" value="Genomic_DNA"/>
</dbReference>
<proteinExistence type="predicted"/>
<dbReference type="InParanoid" id="C3XQD7"/>
<dbReference type="AlphaFoldDB" id="C3XQD7"/>
<reference evidence="2" key="1">
    <citation type="journal article" date="2008" name="Nature">
        <title>The amphioxus genome and the evolution of the chordate karyotype.</title>
        <authorList>
            <consortium name="US DOE Joint Genome Institute (JGI-PGF)"/>
            <person name="Putnam N.H."/>
            <person name="Butts T."/>
            <person name="Ferrier D.E.K."/>
            <person name="Furlong R.F."/>
            <person name="Hellsten U."/>
            <person name="Kawashima T."/>
            <person name="Robinson-Rechavi M."/>
            <person name="Shoguchi E."/>
            <person name="Terry A."/>
            <person name="Yu J.-K."/>
            <person name="Benito-Gutierrez E.L."/>
            <person name="Dubchak I."/>
            <person name="Garcia-Fernandez J."/>
            <person name="Gibson-Brown J.J."/>
            <person name="Grigoriev I.V."/>
            <person name="Horton A.C."/>
            <person name="de Jong P.J."/>
            <person name="Jurka J."/>
            <person name="Kapitonov V.V."/>
            <person name="Kohara Y."/>
            <person name="Kuroki Y."/>
            <person name="Lindquist E."/>
            <person name="Lucas S."/>
            <person name="Osoegawa K."/>
            <person name="Pennacchio L.A."/>
            <person name="Salamov A.A."/>
            <person name="Satou Y."/>
            <person name="Sauka-Spengler T."/>
            <person name="Schmutz J."/>
            <person name="Shin-I T."/>
            <person name="Toyoda A."/>
            <person name="Bronner-Fraser M."/>
            <person name="Fujiyama A."/>
            <person name="Holland L.Z."/>
            <person name="Holland P.W.H."/>
            <person name="Satoh N."/>
            <person name="Rokhsar D.S."/>
        </authorList>
    </citation>
    <scope>NUCLEOTIDE SEQUENCE [LARGE SCALE GENOMIC DNA]</scope>
    <source>
        <strain evidence="2">S238N-H82</strain>
        <tissue evidence="2">Testes</tissue>
    </source>
</reference>
<evidence type="ECO:0000256" key="1">
    <source>
        <dbReference type="SAM" id="MobiDB-lite"/>
    </source>
</evidence>
<feature type="region of interest" description="Disordered" evidence="1">
    <location>
        <begin position="98"/>
        <end position="118"/>
    </location>
</feature>